<comment type="caution">
    <text evidence="2">The sequence shown here is derived from an EMBL/GenBank/DDBJ whole genome shotgun (WGS) entry which is preliminary data.</text>
</comment>
<reference evidence="2 3" key="1">
    <citation type="submission" date="2017-11" db="EMBL/GenBank/DDBJ databases">
        <title>Draft genome sequence of Rhizobiales bacterium SY3-13.</title>
        <authorList>
            <person name="Sun C."/>
        </authorList>
    </citation>
    <scope>NUCLEOTIDE SEQUENCE [LARGE SCALE GENOMIC DNA]</scope>
    <source>
        <strain evidence="2 3">SY3-13</strain>
    </source>
</reference>
<dbReference type="EMBL" id="PHIG01000011">
    <property type="protein sequence ID" value="PJK30972.1"/>
    <property type="molecule type" value="Genomic_DNA"/>
</dbReference>
<feature type="chain" id="PRO_5014929019" evidence="1">
    <location>
        <begin position="25"/>
        <end position="153"/>
    </location>
</feature>
<dbReference type="AlphaFoldDB" id="A0A2M9G5I8"/>
<evidence type="ECO:0000313" key="2">
    <source>
        <dbReference type="EMBL" id="PJK30972.1"/>
    </source>
</evidence>
<dbReference type="Proteomes" id="UP000229498">
    <property type="component" value="Unassembled WGS sequence"/>
</dbReference>
<proteinExistence type="predicted"/>
<sequence>MTKFRKVAGLWLKGALVVLQTVVAAIVPAKFAGAVTRDDDGAHKAPVVSDRGLRFELDEQANAALGEAERYVQVAQAGGQRSAEDVAQEGIRLLSDRGVDVQALSDAGVLDAAVQTLIAEGDIAPPDTGSLGDVGDVVEALDVSQIEEILVGS</sequence>
<organism evidence="2 3">
    <name type="scientific">Minwuia thermotolerans</name>
    <dbReference type="NCBI Taxonomy" id="2056226"/>
    <lineage>
        <taxon>Bacteria</taxon>
        <taxon>Pseudomonadati</taxon>
        <taxon>Pseudomonadota</taxon>
        <taxon>Alphaproteobacteria</taxon>
        <taxon>Minwuiales</taxon>
        <taxon>Minwuiaceae</taxon>
        <taxon>Minwuia</taxon>
    </lineage>
</organism>
<protein>
    <submittedName>
        <fullName evidence="2">Uncharacterized protein</fullName>
    </submittedName>
</protein>
<name>A0A2M9G5I8_9PROT</name>
<accession>A0A2M9G5I8</accession>
<evidence type="ECO:0000313" key="3">
    <source>
        <dbReference type="Proteomes" id="UP000229498"/>
    </source>
</evidence>
<gene>
    <name evidence="2" type="ORF">CVT23_03665</name>
</gene>
<evidence type="ECO:0000256" key="1">
    <source>
        <dbReference type="SAM" id="SignalP"/>
    </source>
</evidence>
<feature type="signal peptide" evidence="1">
    <location>
        <begin position="1"/>
        <end position="24"/>
    </location>
</feature>
<dbReference type="RefSeq" id="WP_109792559.1">
    <property type="nucleotide sequence ID" value="NZ_PHIG01000011.1"/>
</dbReference>
<keyword evidence="1" id="KW-0732">Signal</keyword>
<keyword evidence="3" id="KW-1185">Reference proteome</keyword>